<organism evidence="2 3">
    <name type="scientific">Seminavis robusta</name>
    <dbReference type="NCBI Taxonomy" id="568900"/>
    <lineage>
        <taxon>Eukaryota</taxon>
        <taxon>Sar</taxon>
        <taxon>Stramenopiles</taxon>
        <taxon>Ochrophyta</taxon>
        <taxon>Bacillariophyta</taxon>
        <taxon>Bacillariophyceae</taxon>
        <taxon>Bacillariophycidae</taxon>
        <taxon>Naviculales</taxon>
        <taxon>Naviculaceae</taxon>
        <taxon>Seminavis</taxon>
    </lineage>
</organism>
<comment type="caution">
    <text evidence="2">The sequence shown here is derived from an EMBL/GenBank/DDBJ whole genome shotgun (WGS) entry which is preliminary data.</text>
</comment>
<reference evidence="2" key="1">
    <citation type="submission" date="2020-06" db="EMBL/GenBank/DDBJ databases">
        <authorList>
            <consortium name="Plant Systems Biology data submission"/>
        </authorList>
    </citation>
    <scope>NUCLEOTIDE SEQUENCE</scope>
    <source>
        <strain evidence="2">D6</strain>
    </source>
</reference>
<dbReference type="EMBL" id="CAICTM010001558">
    <property type="protein sequence ID" value="CAB9524628.1"/>
    <property type="molecule type" value="Genomic_DNA"/>
</dbReference>
<evidence type="ECO:0000313" key="3">
    <source>
        <dbReference type="Proteomes" id="UP001153069"/>
    </source>
</evidence>
<feature type="compositionally biased region" description="Low complexity" evidence="1">
    <location>
        <begin position="180"/>
        <end position="193"/>
    </location>
</feature>
<gene>
    <name evidence="2" type="ORF">SEMRO_1560_G282560.1</name>
</gene>
<feature type="region of interest" description="Disordered" evidence="1">
    <location>
        <begin position="124"/>
        <end position="153"/>
    </location>
</feature>
<dbReference type="Proteomes" id="UP001153069">
    <property type="component" value="Unassembled WGS sequence"/>
</dbReference>
<protein>
    <submittedName>
        <fullName evidence="2">Uncharacterized protein</fullName>
    </submittedName>
</protein>
<name>A0A9N8EPX7_9STRA</name>
<evidence type="ECO:0000313" key="2">
    <source>
        <dbReference type="EMBL" id="CAB9524628.1"/>
    </source>
</evidence>
<accession>A0A9N8EPX7</accession>
<proteinExistence type="predicted"/>
<feature type="compositionally biased region" description="Pro residues" evidence="1">
    <location>
        <begin position="131"/>
        <end position="153"/>
    </location>
</feature>
<keyword evidence="3" id="KW-1185">Reference proteome</keyword>
<feature type="region of interest" description="Disordered" evidence="1">
    <location>
        <begin position="180"/>
        <end position="200"/>
    </location>
</feature>
<evidence type="ECO:0000256" key="1">
    <source>
        <dbReference type="SAM" id="MobiDB-lite"/>
    </source>
</evidence>
<sequence>MSHVFIERAVDVCRSIPEWSEPHFSKSDCLIAVGMENESALSETNRRHVHRLLRGLEQAEGPPYHPNTEKDNTDHAVHLATLIAVNPATGKKASLAFVMRVAGFADESCGPGKDYVRVQRRVKTARQKNCNPPPPVPPPQASRAKPVPPKRPPSIPKYAAIMEIYLEDDSYAPNLLLSPLSSASSTTSSNNKKPAAKETAKNDDECFDFYNTPQVFDYSETMPPPFASPVSDLASCASAASKVSFKDAKQRPKNINSAISHLTTSQLHRRTTQAAQVERQTDRELDNIRKSMYKVGAVLYKSVTIKENTLQMFRSAEAVASELNNLVGIDILSGRELAEGVRKGRVNQSPPRLGRKGEIPDEVFKAFCTSIFTLCAIKQVNCHDRMNREQLKSAVGEVLNDMRKENGLDPMNDAKFYSRIEKEISHLQDLVPRVGEGKWWYLHMEDALSGSSAGPNSKARTCI</sequence>
<dbReference type="AlphaFoldDB" id="A0A9N8EPX7"/>